<keyword evidence="1" id="KW-1185">Reference proteome</keyword>
<name>A0A6J1PUM6_9HYME</name>
<dbReference type="PANTHER" id="PTHR46579:SF1">
    <property type="entry name" value="F5_8 TYPE C DOMAIN-CONTAINING PROTEIN"/>
    <property type="match status" value="1"/>
</dbReference>
<reference evidence="2" key="1">
    <citation type="submission" date="2025-08" db="UniProtKB">
        <authorList>
            <consortium name="RefSeq"/>
        </authorList>
    </citation>
    <scope>IDENTIFICATION</scope>
    <source>
        <tissue evidence="2">Whole body</tissue>
    </source>
</reference>
<proteinExistence type="predicted"/>
<evidence type="ECO:0000313" key="2">
    <source>
        <dbReference type="RefSeq" id="XP_024872560.1"/>
    </source>
</evidence>
<accession>A0A6J1PUM6</accession>
<organism evidence="1 2">
    <name type="scientific">Temnothorax curvispinosus</name>
    <dbReference type="NCBI Taxonomy" id="300111"/>
    <lineage>
        <taxon>Eukaryota</taxon>
        <taxon>Metazoa</taxon>
        <taxon>Ecdysozoa</taxon>
        <taxon>Arthropoda</taxon>
        <taxon>Hexapoda</taxon>
        <taxon>Insecta</taxon>
        <taxon>Pterygota</taxon>
        <taxon>Neoptera</taxon>
        <taxon>Endopterygota</taxon>
        <taxon>Hymenoptera</taxon>
        <taxon>Apocrita</taxon>
        <taxon>Aculeata</taxon>
        <taxon>Formicoidea</taxon>
        <taxon>Formicidae</taxon>
        <taxon>Myrmicinae</taxon>
        <taxon>Temnothorax</taxon>
    </lineage>
</organism>
<dbReference type="AlphaFoldDB" id="A0A6J1PUM6"/>
<dbReference type="Proteomes" id="UP000504618">
    <property type="component" value="Unplaced"/>
</dbReference>
<dbReference type="RefSeq" id="XP_024872560.1">
    <property type="nucleotide sequence ID" value="XM_025016792.1"/>
</dbReference>
<sequence length="185" mass="22061">MKMYLSIFIDQAKDLMNNVVNFTHRLIGEKINYKFYCLLLCMDSVARPVVQFRVQFNGHYGCSWCYAYGFYDGSAMRYLMCRIDPKLRSHESYLQDVDKVERIYRARLTINGVKGRSELLRMNHFNCVWGLPIDYMHGVLLGVTKQLWSIWTTASRNCYLKPSDREEINNRRSKIKRPHEIQRLR</sequence>
<evidence type="ECO:0000313" key="1">
    <source>
        <dbReference type="Proteomes" id="UP000504618"/>
    </source>
</evidence>
<dbReference type="PANTHER" id="PTHR46579">
    <property type="entry name" value="F5/8 TYPE C DOMAIN-CONTAINING PROTEIN-RELATED"/>
    <property type="match status" value="1"/>
</dbReference>
<dbReference type="GeneID" id="112455089"/>
<gene>
    <name evidence="2" type="primary">LOC112455089</name>
</gene>
<protein>
    <submittedName>
        <fullName evidence="2">Uncharacterized protein LOC112455089</fullName>
    </submittedName>
</protein>
<dbReference type="OrthoDB" id="8191915at2759"/>